<reference evidence="3" key="2">
    <citation type="submission" date="2020-08" db="EMBL/GenBank/DDBJ databases">
        <title>The Agave Microbiome: Exploring the role of microbial communities in plant adaptations to desert environments.</title>
        <authorList>
            <person name="Partida-Martinez L.P."/>
        </authorList>
    </citation>
    <scope>NUCLEOTIDE SEQUENCE [LARGE SCALE GENOMIC DNA]</scope>
    <source>
        <strain evidence="3">AT2.8</strain>
    </source>
</reference>
<feature type="transmembrane region" description="Helical" evidence="1">
    <location>
        <begin position="59"/>
        <end position="79"/>
    </location>
</feature>
<gene>
    <name evidence="2" type="ORF">F4694_002108</name>
</gene>
<proteinExistence type="predicted"/>
<keyword evidence="1" id="KW-0472">Membrane</keyword>
<name>A0A852TBQ9_9BACI</name>
<dbReference type="EMBL" id="JACCBX010000004">
    <property type="protein sequence ID" value="NYE05355.1"/>
    <property type="molecule type" value="Genomic_DNA"/>
</dbReference>
<keyword evidence="1" id="KW-1133">Transmembrane helix</keyword>
<comment type="caution">
    <text evidence="2">The sequence shown here is derived from an EMBL/GenBank/DDBJ whole genome shotgun (WGS) entry which is preliminary data.</text>
</comment>
<sequence>MMRIYVIMIVQLMIWSAFTFIEWLSKHDQLLYKVIMFFVFFYLAFALCNRVTQSTAKTLFITSLSLVIYSSIHYTLALITH</sequence>
<evidence type="ECO:0000256" key="1">
    <source>
        <dbReference type="SAM" id="Phobius"/>
    </source>
</evidence>
<dbReference type="AlphaFoldDB" id="A0A852TBQ9"/>
<evidence type="ECO:0000313" key="2">
    <source>
        <dbReference type="EMBL" id="NYE05355.1"/>
    </source>
</evidence>
<reference evidence="3" key="1">
    <citation type="submission" date="2020-07" db="EMBL/GenBank/DDBJ databases">
        <authorList>
            <person name="Partida-Martinez L."/>
            <person name="Huntemann M."/>
            <person name="Clum A."/>
            <person name="Wang J."/>
            <person name="Palaniappan K."/>
            <person name="Ritter S."/>
            <person name="Chen I.-M."/>
            <person name="Stamatis D."/>
            <person name="Reddy T."/>
            <person name="O'Malley R."/>
            <person name="Daum C."/>
            <person name="Shapiro N."/>
            <person name="Ivanova N."/>
            <person name="Kyrpides N."/>
            <person name="Woyke T."/>
        </authorList>
    </citation>
    <scope>NUCLEOTIDE SEQUENCE [LARGE SCALE GENOMIC DNA]</scope>
    <source>
        <strain evidence="3">AT2.8</strain>
    </source>
</reference>
<feature type="transmembrane region" description="Helical" evidence="1">
    <location>
        <begin position="30"/>
        <end position="47"/>
    </location>
</feature>
<accession>A0A852TBQ9</accession>
<keyword evidence="1" id="KW-0812">Transmembrane</keyword>
<protein>
    <submittedName>
        <fullName evidence="2">Uncharacterized protein</fullName>
    </submittedName>
</protein>
<dbReference type="Proteomes" id="UP000548423">
    <property type="component" value="Unassembled WGS sequence"/>
</dbReference>
<dbReference type="RefSeq" id="WP_257029189.1">
    <property type="nucleotide sequence ID" value="NZ_JBALPQ010000137.1"/>
</dbReference>
<feature type="transmembrane region" description="Helical" evidence="1">
    <location>
        <begin position="5"/>
        <end position="24"/>
    </location>
</feature>
<evidence type="ECO:0000313" key="3">
    <source>
        <dbReference type="Proteomes" id="UP000548423"/>
    </source>
</evidence>
<organism evidence="2 3">
    <name type="scientific">Neobacillus niacini</name>
    <dbReference type="NCBI Taxonomy" id="86668"/>
    <lineage>
        <taxon>Bacteria</taxon>
        <taxon>Bacillati</taxon>
        <taxon>Bacillota</taxon>
        <taxon>Bacilli</taxon>
        <taxon>Bacillales</taxon>
        <taxon>Bacillaceae</taxon>
        <taxon>Neobacillus</taxon>
    </lineage>
</organism>